<comment type="cofactor">
    <cofactor evidence="5">
        <name>Mn(2+)</name>
        <dbReference type="ChEBI" id="CHEBI:29035"/>
    </cofactor>
    <text evidence="5">The Mn(2+) ion enhances activity.</text>
</comment>
<evidence type="ECO:0000256" key="1">
    <source>
        <dbReference type="ARBA" id="ARBA00022605"/>
    </source>
</evidence>
<dbReference type="Proteomes" id="UP000199280">
    <property type="component" value="Unassembled WGS sequence"/>
</dbReference>
<evidence type="ECO:0000313" key="8">
    <source>
        <dbReference type="EMBL" id="SEI87779.1"/>
    </source>
</evidence>
<dbReference type="NCBIfam" id="TIGR01891">
    <property type="entry name" value="amidohydrolases"/>
    <property type="match status" value="1"/>
</dbReference>
<name>A0A143YED5_9LACT</name>
<dbReference type="SUPFAM" id="SSF55031">
    <property type="entry name" value="Bacterial exopeptidase dimerisation domain"/>
    <property type="match status" value="1"/>
</dbReference>
<feature type="domain" description="Peptidase M20 dimerisation" evidence="6">
    <location>
        <begin position="190"/>
        <end position="285"/>
    </location>
</feature>
<keyword evidence="2" id="KW-0378">Hydrolase</keyword>
<keyword evidence="5" id="KW-0464">Manganese</keyword>
<dbReference type="Pfam" id="PF01546">
    <property type="entry name" value="Peptidase_M20"/>
    <property type="match status" value="1"/>
</dbReference>
<evidence type="ECO:0000313" key="10">
    <source>
        <dbReference type="Proteomes" id="UP000199280"/>
    </source>
</evidence>
<dbReference type="Pfam" id="PF07687">
    <property type="entry name" value="M20_dimer"/>
    <property type="match status" value="1"/>
</dbReference>
<evidence type="ECO:0000259" key="6">
    <source>
        <dbReference type="Pfam" id="PF07687"/>
    </source>
</evidence>
<dbReference type="OrthoDB" id="9776731at2"/>
<dbReference type="PANTHER" id="PTHR11014:SF63">
    <property type="entry name" value="METALLOPEPTIDASE, PUTATIVE (AFU_ORTHOLOGUE AFUA_6G09600)-RELATED"/>
    <property type="match status" value="1"/>
</dbReference>
<dbReference type="InterPro" id="IPR011650">
    <property type="entry name" value="Peptidase_M20_dimer"/>
</dbReference>
<reference evidence="8 10" key="2">
    <citation type="submission" date="2016-10" db="EMBL/GenBank/DDBJ databases">
        <authorList>
            <person name="Varghese N."/>
            <person name="Submissions S."/>
        </authorList>
    </citation>
    <scope>NUCLEOTIDE SEQUENCE [LARGE SCALE GENOMIC DNA]</scope>
    <source>
        <strain evidence="8 10">DSM 22150</strain>
    </source>
</reference>
<dbReference type="Gene3D" id="3.30.70.360">
    <property type="match status" value="1"/>
</dbReference>
<feature type="binding site" evidence="5">
    <location>
        <position position="108"/>
    </location>
    <ligand>
        <name>Mn(2+)</name>
        <dbReference type="ChEBI" id="CHEBI:29035"/>
        <label>2</label>
    </ligand>
</feature>
<dbReference type="PIRSF" id="PIRSF005962">
    <property type="entry name" value="Pept_M20D_amidohydro"/>
    <property type="match status" value="1"/>
</dbReference>
<dbReference type="Gene3D" id="3.40.630.10">
    <property type="entry name" value="Zn peptidases"/>
    <property type="match status" value="1"/>
</dbReference>
<dbReference type="AlphaFoldDB" id="A0A143YED5"/>
<keyword evidence="4" id="KW-0457">Lysine biosynthesis</keyword>
<evidence type="ECO:0000256" key="3">
    <source>
        <dbReference type="ARBA" id="ARBA00022915"/>
    </source>
</evidence>
<dbReference type="RefSeq" id="WP_068621668.1">
    <property type="nucleotide sequence ID" value="NZ_FJNB01000004.1"/>
</dbReference>
<evidence type="ECO:0000256" key="4">
    <source>
        <dbReference type="ARBA" id="ARBA00023154"/>
    </source>
</evidence>
<feature type="binding site" evidence="5">
    <location>
        <position position="142"/>
    </location>
    <ligand>
        <name>Mn(2+)</name>
        <dbReference type="ChEBI" id="CHEBI:29035"/>
        <label>2</label>
    </ligand>
</feature>
<protein>
    <submittedName>
        <fullName evidence="8">Amidohydrolase</fullName>
    </submittedName>
    <submittedName>
        <fullName evidence="7">Peptidase m20</fullName>
    </submittedName>
</protein>
<keyword evidence="1" id="KW-0028">Amino-acid biosynthesis</keyword>
<dbReference type="GO" id="GO:0019877">
    <property type="term" value="P:diaminopimelate biosynthetic process"/>
    <property type="evidence" value="ECO:0007669"/>
    <property type="project" value="UniProtKB-KW"/>
</dbReference>
<dbReference type="Proteomes" id="UP000076878">
    <property type="component" value="Unassembled WGS sequence"/>
</dbReference>
<evidence type="ECO:0000313" key="9">
    <source>
        <dbReference type="Proteomes" id="UP000076878"/>
    </source>
</evidence>
<evidence type="ECO:0000313" key="7">
    <source>
        <dbReference type="EMBL" id="CZQ88645.1"/>
    </source>
</evidence>
<dbReference type="InterPro" id="IPR036264">
    <property type="entry name" value="Bact_exopeptidase_dim_dom"/>
</dbReference>
<gene>
    <name evidence="8" type="ORF">SAMN05216375_104136</name>
    <name evidence="7" type="ORF">TR210_721</name>
</gene>
<dbReference type="EMBL" id="FJNB01000004">
    <property type="protein sequence ID" value="CZQ88645.1"/>
    <property type="molecule type" value="Genomic_DNA"/>
</dbReference>
<keyword evidence="5" id="KW-0479">Metal-binding</keyword>
<keyword evidence="10" id="KW-1185">Reference proteome</keyword>
<dbReference type="SUPFAM" id="SSF53187">
    <property type="entry name" value="Zn-dependent exopeptidases"/>
    <property type="match status" value="1"/>
</dbReference>
<evidence type="ECO:0000256" key="2">
    <source>
        <dbReference type="ARBA" id="ARBA00022801"/>
    </source>
</evidence>
<dbReference type="STRING" id="640938.TR210_721"/>
<dbReference type="GO" id="GO:0009085">
    <property type="term" value="P:lysine biosynthetic process"/>
    <property type="evidence" value="ECO:0007669"/>
    <property type="project" value="UniProtKB-KW"/>
</dbReference>
<keyword evidence="3" id="KW-0220">Diaminopimelate biosynthesis</keyword>
<dbReference type="EMBL" id="FNYT01000004">
    <property type="protein sequence ID" value="SEI87779.1"/>
    <property type="molecule type" value="Genomic_DNA"/>
</dbReference>
<sequence length="395" mass="42604">MTIIQKQIHEEVTDIYDYIVALRRHFHRHPEPSLKEFETIQRIKEEVEKIGVPYINVGETGILATLTGGKGPGKTILLRADIDALPLPDETGKPYASVNSGFNHACGHDGHTASLLGALKILKERQNTFAGTIQFAFQPAEEIGGGARQFVRGGHIDGIDHVFGIHLQSGTKLGKIVATPGPSNASCDIFKIKVFGKSGHVSRPDLGRDALVSAAAIVTELQTIVAREVRPTDEVVVGIGVLRAGTNYNIIANEAEIEGTVRTFSHEVRAQVLEAVERIAKSVADAHRTTIEFSNYDAAAPLINDLQAAEHAIRVASDIVGIENVITDSPKSMGADDFADYLAVAPGVYCFVGTQSGEETAYGHHHEKFDIDEKGLAIATELHVSYALAYLSSPF</sequence>
<organism evidence="7 9">
    <name type="scientific">Trichococcus ilyis</name>
    <dbReference type="NCBI Taxonomy" id="640938"/>
    <lineage>
        <taxon>Bacteria</taxon>
        <taxon>Bacillati</taxon>
        <taxon>Bacillota</taxon>
        <taxon>Bacilli</taxon>
        <taxon>Lactobacillales</taxon>
        <taxon>Carnobacteriaceae</taxon>
        <taxon>Trichococcus</taxon>
    </lineage>
</organism>
<reference evidence="7 9" key="1">
    <citation type="submission" date="2016-02" db="EMBL/GenBank/DDBJ databases">
        <authorList>
            <person name="Wen L."/>
            <person name="He K."/>
            <person name="Yang H."/>
        </authorList>
    </citation>
    <scope>NUCLEOTIDE SEQUENCE [LARGE SCALE GENOMIC DNA]</scope>
    <source>
        <strain evidence="7">Trichococcus_R210</strain>
    </source>
</reference>
<feature type="binding site" evidence="5">
    <location>
        <position position="106"/>
    </location>
    <ligand>
        <name>Mn(2+)</name>
        <dbReference type="ChEBI" id="CHEBI:29035"/>
        <label>2</label>
    </ligand>
</feature>
<feature type="binding site" evidence="5">
    <location>
        <position position="166"/>
    </location>
    <ligand>
        <name>Mn(2+)</name>
        <dbReference type="ChEBI" id="CHEBI:29035"/>
        <label>2</label>
    </ligand>
</feature>
<dbReference type="InterPro" id="IPR002933">
    <property type="entry name" value="Peptidase_M20"/>
</dbReference>
<dbReference type="PANTHER" id="PTHR11014">
    <property type="entry name" value="PEPTIDASE M20 FAMILY MEMBER"/>
    <property type="match status" value="1"/>
</dbReference>
<dbReference type="GO" id="GO:0046872">
    <property type="term" value="F:metal ion binding"/>
    <property type="evidence" value="ECO:0007669"/>
    <property type="project" value="UniProtKB-KW"/>
</dbReference>
<dbReference type="FunFam" id="3.30.70.360:FF:000001">
    <property type="entry name" value="N-acetyldiaminopimelate deacetylase"/>
    <property type="match status" value="1"/>
</dbReference>
<accession>A0A143YED5</accession>
<dbReference type="InterPro" id="IPR017439">
    <property type="entry name" value="Amidohydrolase"/>
</dbReference>
<proteinExistence type="predicted"/>
<evidence type="ECO:0000256" key="5">
    <source>
        <dbReference type="PIRSR" id="PIRSR005962-1"/>
    </source>
</evidence>
<feature type="binding site" evidence="5">
    <location>
        <position position="365"/>
    </location>
    <ligand>
        <name>Mn(2+)</name>
        <dbReference type="ChEBI" id="CHEBI:29035"/>
        <label>2</label>
    </ligand>
</feature>
<dbReference type="GO" id="GO:0050118">
    <property type="term" value="F:N-acetyldiaminopimelate deacetylase activity"/>
    <property type="evidence" value="ECO:0007669"/>
    <property type="project" value="UniProtKB-ARBA"/>
</dbReference>